<dbReference type="Pfam" id="PF01476">
    <property type="entry name" value="LysM"/>
    <property type="match status" value="8"/>
</dbReference>
<dbReference type="InterPro" id="IPR036779">
    <property type="entry name" value="LysM_dom_sf"/>
</dbReference>
<dbReference type="Gene3D" id="3.10.350.10">
    <property type="entry name" value="LysM domain"/>
    <property type="match status" value="8"/>
</dbReference>
<protein>
    <submittedName>
        <fullName evidence="3">LysM peptidoglycan-binding domain-containing protein</fullName>
    </submittedName>
</protein>
<evidence type="ECO:0000313" key="4">
    <source>
        <dbReference type="Proteomes" id="UP000721415"/>
    </source>
</evidence>
<evidence type="ECO:0000313" key="3">
    <source>
        <dbReference type="EMBL" id="MBG9985459.1"/>
    </source>
</evidence>
<feature type="region of interest" description="Disordered" evidence="1">
    <location>
        <begin position="296"/>
        <end position="326"/>
    </location>
</feature>
<feature type="region of interest" description="Disordered" evidence="1">
    <location>
        <begin position="493"/>
        <end position="522"/>
    </location>
</feature>
<dbReference type="CDD" id="cd00118">
    <property type="entry name" value="LysM"/>
    <property type="match status" value="8"/>
</dbReference>
<comment type="caution">
    <text evidence="3">The sequence shown here is derived from an EMBL/GenBank/DDBJ whole genome shotgun (WGS) entry which is preliminary data.</text>
</comment>
<feature type="domain" description="LysM" evidence="2">
    <location>
        <begin position="127"/>
        <end position="170"/>
    </location>
</feature>
<dbReference type="InterPro" id="IPR018392">
    <property type="entry name" value="LysM"/>
</dbReference>
<evidence type="ECO:0000259" key="2">
    <source>
        <dbReference type="PROSITE" id="PS51782"/>
    </source>
</evidence>
<feature type="compositionally biased region" description="Polar residues" evidence="1">
    <location>
        <begin position="428"/>
        <end position="455"/>
    </location>
</feature>
<dbReference type="SUPFAM" id="SSF54106">
    <property type="entry name" value="LysM domain"/>
    <property type="match status" value="8"/>
</dbReference>
<evidence type="ECO:0000256" key="1">
    <source>
        <dbReference type="SAM" id="MobiDB-lite"/>
    </source>
</evidence>
<feature type="region of interest" description="Disordered" evidence="1">
    <location>
        <begin position="229"/>
        <end position="260"/>
    </location>
</feature>
<dbReference type="PANTHER" id="PTHR33734">
    <property type="entry name" value="LYSM DOMAIN-CONTAINING GPI-ANCHORED PROTEIN 2"/>
    <property type="match status" value="1"/>
</dbReference>
<feature type="region of interest" description="Disordered" evidence="1">
    <location>
        <begin position="362"/>
        <end position="392"/>
    </location>
</feature>
<feature type="domain" description="LysM" evidence="2">
    <location>
        <begin position="326"/>
        <end position="369"/>
    </location>
</feature>
<feature type="domain" description="LysM" evidence="2">
    <location>
        <begin position="194"/>
        <end position="237"/>
    </location>
</feature>
<feature type="region of interest" description="Disordered" evidence="1">
    <location>
        <begin position="428"/>
        <end position="457"/>
    </location>
</feature>
<feature type="compositionally biased region" description="Polar residues" evidence="1">
    <location>
        <begin position="493"/>
        <end position="514"/>
    </location>
</feature>
<feature type="domain" description="LysM" evidence="2">
    <location>
        <begin position="30"/>
        <end position="73"/>
    </location>
</feature>
<feature type="domain" description="LysM" evidence="2">
    <location>
        <begin position="524"/>
        <end position="567"/>
    </location>
</feature>
<dbReference type="RefSeq" id="WP_197113767.1">
    <property type="nucleotide sequence ID" value="NZ_JACBXQ010000001.1"/>
</dbReference>
<feature type="compositionally biased region" description="Polar residues" evidence="1">
    <location>
        <begin position="296"/>
        <end position="323"/>
    </location>
</feature>
<sequence length="634" mass="71642">MKKLSMKQVIIPLVATASMMLNHKLVEAQTLYHVKEGDTLYNISQRYGVSIEELKNSNFLTSSTVFLNQELIIPSNNQSLTEIEVEGNIPETSENVLDETEKLESDASSQRNINEAYNQVASLKNYHSHVVKAGESLGIISRKYHTTIMELMRLNGLANDLIHPGQIIRIPETVDPESAEAPLPSPTEDDSRHDDYTVKAGESLGIIARKFNTTVSELKRLNNLSSDLIHPNQTLKIPSPSDNKETPRQEETTNPKPQDNYYIVRAGESLGIIARKFNTTVSELKRLNNLSSDLIHPNQTLKIPSPSDNQETPGQEETTNPKPQDNYYIVRAGESLGIIARKFNTTVSELKRLNNLSSDLIHPNQTLKIPSPSDNQETPGQEETTNPKPQDNYYIVRAGESLGIIARKFNTTVSELKRLNNLSSDLIHPNQTLKIPSPSDNQETPGQEETTNPKPQDNYYIVRAGESLGIIARKFNTTVSELKRLNNLSSDLIHPNQTLKIPSPSDNQETPGQEETTKPKPQDNYYIVRAGESLGIIARKFNTTVSELKRLNNLSSDLIHPNQKLLVKKFHTNANEDNKEKEKNPEMDIQKNYYLSLDEAIKQAKKYFNPSIHENWFVDWTRDGYRVRYQMLKA</sequence>
<proteinExistence type="predicted"/>
<dbReference type="SMART" id="SM00257">
    <property type="entry name" value="LysM"/>
    <property type="match status" value="8"/>
</dbReference>
<feature type="domain" description="LysM" evidence="2">
    <location>
        <begin position="458"/>
        <end position="501"/>
    </location>
</feature>
<dbReference type="EMBL" id="JACBXQ010000001">
    <property type="protein sequence ID" value="MBG9985459.1"/>
    <property type="molecule type" value="Genomic_DNA"/>
</dbReference>
<organism evidence="3 4">
    <name type="scientific">Facklamia lactis</name>
    <dbReference type="NCBI Taxonomy" id="2749967"/>
    <lineage>
        <taxon>Bacteria</taxon>
        <taxon>Bacillati</taxon>
        <taxon>Bacillota</taxon>
        <taxon>Bacilli</taxon>
        <taxon>Lactobacillales</taxon>
        <taxon>Aerococcaceae</taxon>
        <taxon>Facklamia</taxon>
    </lineage>
</organism>
<dbReference type="PANTHER" id="PTHR33734:SF22">
    <property type="entry name" value="MEMBRANE-BOUND LYTIC MUREIN TRANSGLYCOSYLASE D"/>
    <property type="match status" value="1"/>
</dbReference>
<feature type="compositionally biased region" description="Basic and acidic residues" evidence="1">
    <location>
        <begin position="242"/>
        <end position="253"/>
    </location>
</feature>
<name>A0ABS0LQ78_9LACT</name>
<feature type="domain" description="LysM" evidence="2">
    <location>
        <begin position="392"/>
        <end position="435"/>
    </location>
</feature>
<accession>A0ABS0LQ78</accession>
<gene>
    <name evidence="3" type="ORF">HZY91_00955</name>
</gene>
<dbReference type="Proteomes" id="UP000721415">
    <property type="component" value="Unassembled WGS sequence"/>
</dbReference>
<feature type="domain" description="LysM" evidence="2">
    <location>
        <begin position="260"/>
        <end position="303"/>
    </location>
</feature>
<feature type="compositionally biased region" description="Polar residues" evidence="1">
    <location>
        <begin position="362"/>
        <end position="389"/>
    </location>
</feature>
<keyword evidence="4" id="KW-1185">Reference proteome</keyword>
<reference evidence="3 4" key="1">
    <citation type="submission" date="2020-07" db="EMBL/GenBank/DDBJ databases">
        <title>Facklamia lactis sp. nov., isolated from raw milk.</title>
        <authorList>
            <person name="Doll E.V."/>
            <person name="Huptas C."/>
            <person name="Staib L."/>
            <person name="Wenning M."/>
            <person name="Scherer S."/>
        </authorList>
    </citation>
    <scope>NUCLEOTIDE SEQUENCE [LARGE SCALE GENOMIC DNA]</scope>
    <source>
        <strain evidence="3 4">DSM 111018</strain>
    </source>
</reference>
<feature type="region of interest" description="Disordered" evidence="1">
    <location>
        <begin position="174"/>
        <end position="194"/>
    </location>
</feature>
<dbReference type="PROSITE" id="PS51782">
    <property type="entry name" value="LYSM"/>
    <property type="match status" value="8"/>
</dbReference>